<proteinExistence type="inferred from homology"/>
<dbReference type="GeneID" id="24424331"/>
<dbReference type="GO" id="GO:0003779">
    <property type="term" value="F:actin binding"/>
    <property type="evidence" value="ECO:0007669"/>
    <property type="project" value="UniProtKB-KW"/>
</dbReference>
<dbReference type="EMBL" id="FO082872">
    <property type="protein sequence ID" value="SJK86038.1"/>
    <property type="molecule type" value="Genomic_DNA"/>
</dbReference>
<organism evidence="3 4">
    <name type="scientific">Babesia microti (strain RI)</name>
    <dbReference type="NCBI Taxonomy" id="1133968"/>
    <lineage>
        <taxon>Eukaryota</taxon>
        <taxon>Sar</taxon>
        <taxon>Alveolata</taxon>
        <taxon>Apicomplexa</taxon>
        <taxon>Aconoidasida</taxon>
        <taxon>Piroplasmida</taxon>
        <taxon>Babesiidae</taxon>
        <taxon>Babesia</taxon>
    </lineage>
</organism>
<dbReference type="Pfam" id="PF00235">
    <property type="entry name" value="Profilin"/>
    <property type="match status" value="1"/>
</dbReference>
<dbReference type="InterPro" id="IPR048278">
    <property type="entry name" value="PFN"/>
</dbReference>
<gene>
    <name evidence="3" type="ORF">BMR1_02g02745</name>
</gene>
<evidence type="ECO:0000313" key="3">
    <source>
        <dbReference type="EMBL" id="SJK86038.1"/>
    </source>
</evidence>
<dbReference type="AlphaFoldDB" id="A0A1R4AAK7"/>
<reference evidence="3 4" key="3">
    <citation type="journal article" date="2016" name="Sci. Rep.">
        <title>Genome-wide diversity and gene expression profiling of Babesia microti isolates identify polymorphic genes that mediate host-pathogen interactions.</title>
        <authorList>
            <person name="Silva J.C."/>
            <person name="Cornillot E."/>
            <person name="McCracken C."/>
            <person name="Usmani-Brown S."/>
            <person name="Dwivedi A."/>
            <person name="Ifeonu O.O."/>
            <person name="Crabtree J."/>
            <person name="Gotia H.T."/>
            <person name="Virji A.Z."/>
            <person name="Reynes C."/>
            <person name="Colinge J."/>
            <person name="Kumar V."/>
            <person name="Lawres L."/>
            <person name="Pazzi J.E."/>
            <person name="Pablo J.V."/>
            <person name="Hung C."/>
            <person name="Brancato J."/>
            <person name="Kumari P."/>
            <person name="Orvis J."/>
            <person name="Tretina K."/>
            <person name="Chibucos M."/>
            <person name="Ott S."/>
            <person name="Sadzewicz L."/>
            <person name="Sengamalay N."/>
            <person name="Shetty A.C."/>
            <person name="Su Q."/>
            <person name="Tallon L."/>
            <person name="Fraser C.M."/>
            <person name="Frutos R."/>
            <person name="Molina D.M."/>
            <person name="Krause P.J."/>
            <person name="Ben Mamoun C."/>
        </authorList>
    </citation>
    <scope>NUCLEOTIDE SEQUENCE [LARGE SCALE GENOMIC DNA]</scope>
    <source>
        <strain evidence="3 4">RI</strain>
    </source>
</reference>
<evidence type="ECO:0000256" key="2">
    <source>
        <dbReference type="RuleBase" id="RU003909"/>
    </source>
</evidence>
<comment type="similarity">
    <text evidence="1 2">Belongs to the profilin family.</text>
</comment>
<dbReference type="SMART" id="SM00392">
    <property type="entry name" value="PROF"/>
    <property type="match status" value="1"/>
</dbReference>
<dbReference type="Proteomes" id="UP000002899">
    <property type="component" value="Chromosome II"/>
</dbReference>
<protein>
    <recommendedName>
        <fullName evidence="2">Profilin</fullName>
    </recommendedName>
</protein>
<keyword evidence="4" id="KW-1185">Reference proteome</keyword>
<dbReference type="SUPFAM" id="SSF55770">
    <property type="entry name" value="Profilin (actin-binding protein)"/>
    <property type="match status" value="1"/>
</dbReference>
<reference evidence="3 4" key="1">
    <citation type="journal article" date="2012" name="Nucleic Acids Res.">
        <title>Sequencing of the smallest Apicomplexan genome from the human pathogen Babesia microti.</title>
        <authorList>
            <person name="Cornillot E."/>
            <person name="Hadj-Kaddour K."/>
            <person name="Dassouli A."/>
            <person name="Noel B."/>
            <person name="Ranwez V."/>
            <person name="Vacherie B."/>
            <person name="Augagneur Y."/>
            <person name="Bres V."/>
            <person name="Duclos A."/>
            <person name="Randazzo S."/>
            <person name="Carcy B."/>
            <person name="Debierre-Grockiego F."/>
            <person name="Delbecq S."/>
            <person name="Moubri-Menage K."/>
            <person name="Shams-Eldin H."/>
            <person name="Usmani-Brown S."/>
            <person name="Bringaud F."/>
            <person name="Wincker P."/>
            <person name="Vivares C.P."/>
            <person name="Schwarz R.T."/>
            <person name="Schetters T.P."/>
            <person name="Krause P.J."/>
            <person name="Gorenflot A."/>
            <person name="Berry V."/>
            <person name="Barbe V."/>
            <person name="Ben Mamoun C."/>
        </authorList>
    </citation>
    <scope>NUCLEOTIDE SEQUENCE [LARGE SCALE GENOMIC DNA]</scope>
    <source>
        <strain evidence="3 4">RI</strain>
    </source>
</reference>
<reference evidence="3 4" key="2">
    <citation type="journal article" date="2013" name="PLoS ONE">
        <title>Whole genome mapping and re-organization of the nuclear and mitochondrial genomes of Babesia microti isolates.</title>
        <authorList>
            <person name="Cornillot E."/>
            <person name="Dassouli A."/>
            <person name="Garg A."/>
            <person name="Pachikara N."/>
            <person name="Randazzo S."/>
            <person name="Depoix D."/>
            <person name="Carcy B."/>
            <person name="Delbecq S."/>
            <person name="Frutos R."/>
            <person name="Silva J.C."/>
            <person name="Sutton R."/>
            <person name="Krause P.J."/>
            <person name="Mamoun C.B."/>
        </authorList>
    </citation>
    <scope>NUCLEOTIDE SEQUENCE [LARGE SCALE GENOMIC DNA]</scope>
    <source>
        <strain evidence="3 4">RI</strain>
    </source>
</reference>
<dbReference type="VEuPathDB" id="PiroplasmaDB:BMR1_02g02745"/>
<keyword evidence="2" id="KW-0009">Actin-binding</keyword>
<dbReference type="InterPro" id="IPR036140">
    <property type="entry name" value="PFN_sf"/>
</dbReference>
<dbReference type="InterPro" id="IPR005455">
    <property type="entry name" value="PFN_euk"/>
</dbReference>
<dbReference type="KEGG" id="bmic:BMR1_02g02745"/>
<evidence type="ECO:0000256" key="1">
    <source>
        <dbReference type="ARBA" id="ARBA00010058"/>
    </source>
</evidence>
<dbReference type="OrthoDB" id="421374at2759"/>
<evidence type="ECO:0000313" key="4">
    <source>
        <dbReference type="Proteomes" id="UP000002899"/>
    </source>
</evidence>
<dbReference type="RefSeq" id="XP_021338235.1">
    <property type="nucleotide sequence ID" value="XM_021481611.1"/>
</dbReference>
<name>A0A1R4AAK7_BABMR</name>
<dbReference type="Gene3D" id="3.30.450.30">
    <property type="entry name" value="Dynein light chain 2a, cytoplasmic"/>
    <property type="match status" value="1"/>
</dbReference>
<accession>A0A1R4AAK7</accession>
<sequence>MSEDEVWIDILKKTALADNACYSAGIASFEDCVVNTAAHVDKPGIFYDAIYKEGYSVEDKDTGKSVEIVEGATIKSCFETKSSPTGVYIGGAKYTFISYDKLDSTDGKHSFEAIILARPKGGAHLIRTPNDSVVIGLHEETRGQDKTNSRLACIKLAEYLADNDM</sequence>